<organism evidence="3 4">
    <name type="scientific">Babesia bigemina</name>
    <dbReference type="NCBI Taxonomy" id="5866"/>
    <lineage>
        <taxon>Eukaryota</taxon>
        <taxon>Sar</taxon>
        <taxon>Alveolata</taxon>
        <taxon>Apicomplexa</taxon>
        <taxon>Aconoidasida</taxon>
        <taxon>Piroplasmida</taxon>
        <taxon>Babesiidae</taxon>
        <taxon>Babesia</taxon>
    </lineage>
</organism>
<feature type="region of interest" description="Disordered" evidence="1">
    <location>
        <begin position="1015"/>
        <end position="1077"/>
    </location>
</feature>
<dbReference type="STRING" id="5866.A0A061D7U7"/>
<gene>
    <name evidence="3" type="ORF">BBBOND_0201410</name>
</gene>
<evidence type="ECO:0000256" key="2">
    <source>
        <dbReference type="SAM" id="Phobius"/>
    </source>
</evidence>
<evidence type="ECO:0000313" key="3">
    <source>
        <dbReference type="EMBL" id="CDR94984.1"/>
    </source>
</evidence>
<dbReference type="OrthoDB" id="270970at2759"/>
<accession>A0A061D7U7</accession>
<keyword evidence="4" id="KW-1185">Reference proteome</keyword>
<keyword evidence="2" id="KW-0472">Membrane</keyword>
<keyword evidence="2" id="KW-0812">Transmembrane</keyword>
<dbReference type="VEuPathDB" id="PiroplasmaDB:BBBOND_0201410"/>
<reference evidence="4" key="1">
    <citation type="submission" date="2014-06" db="EMBL/GenBank/DDBJ databases">
        <authorList>
            <person name="Aslett M."/>
            <person name="De Silva N."/>
        </authorList>
    </citation>
    <scope>NUCLEOTIDE SEQUENCE [LARGE SCALE GENOMIC DNA]</scope>
    <source>
        <strain evidence="4">Bond</strain>
    </source>
</reference>
<protein>
    <submittedName>
        <fullName evidence="3">Uncharacterized protein</fullName>
    </submittedName>
</protein>
<dbReference type="GeneID" id="24563525"/>
<feature type="compositionally biased region" description="Polar residues" evidence="1">
    <location>
        <begin position="1094"/>
        <end position="1114"/>
    </location>
</feature>
<feature type="compositionally biased region" description="Acidic residues" evidence="1">
    <location>
        <begin position="1381"/>
        <end position="1391"/>
    </location>
</feature>
<keyword evidence="2" id="KW-1133">Transmembrane helix</keyword>
<dbReference type="OMA" id="MQQWLYR"/>
<name>A0A061D7U7_BABBI</name>
<feature type="region of interest" description="Disordered" evidence="1">
    <location>
        <begin position="1424"/>
        <end position="1444"/>
    </location>
</feature>
<proteinExistence type="predicted"/>
<dbReference type="KEGG" id="bbig:BBBOND_0201410"/>
<dbReference type="EMBL" id="LK391708">
    <property type="protein sequence ID" value="CDR94984.1"/>
    <property type="molecule type" value="Genomic_DNA"/>
</dbReference>
<evidence type="ECO:0000313" key="4">
    <source>
        <dbReference type="Proteomes" id="UP000033188"/>
    </source>
</evidence>
<feature type="compositionally biased region" description="Polar residues" evidence="1">
    <location>
        <begin position="1021"/>
        <end position="1046"/>
    </location>
</feature>
<dbReference type="Proteomes" id="UP000033188">
    <property type="component" value="Chromosome 2"/>
</dbReference>
<sequence length="1680" mass="190819">MEDDKAARQDPLPSQCSFTMQQWLYRRTPHTKRYKRCYIMLHHNRLYTFRKPPPFRECEPPNVPGVFRHATASWMIAGAELKAESHSTSGLYKWRITVKPIKQYAGEINPALQTVRTNTALVDAEEAQEGLINDIFKDINAGNNAARTARKPYADDSTVWLATSNHKVASDWLLAILWTTRYGSLQNFVEQNQLRSKYVAYGLPTYLLPIEFFPKSENVETMPRRKAAFTFMKLSVVELLQVYSPAYSPICCVVEHNSSFYVLNLPRQSPATHIEVPRVMSYLSTIDEESHADEVRVQHPGDRPLRVVDMNSGLETIAGKDFARASTLDIYKPESTEAHEDERVKTRAASSLATTPQQQGYNMLSKLWHLNKTSDKKKVVMAKQSYFYGDEACLYIPMYQHTCQDYVWMHFIAANDVYLGSAALSNCHFSINEPATLKTCVLKQIEAVNPLNQKRIDISDHPNPESVVNTSAANAKVPEAGYVVLSVVTPKHFGNFLDPVALSHNSPQEYIANATKASTAGGLQMLTSNIKRVVAAYRNARSVLGYMKRVIHFTDASLSFAWLIYFIAVLGVYSDKLLLFIIVPLAYCSLRSHPDSARWVRDLLLRYPLLIALLPQRLTEKFLLLPKSVCMVCTKRKAFLQTNSHTVSDVVTRSIAAEKVQMLDLRIKGFISSYGKGSPKQQTQIARIEHREPPMLTEKQAMNAYVSYTAHAGTRHETCSHRGVLHTYLAGLFLSQMDTGSLSNLLQTDGKTMLRAIHTIFYQPPPYPWEVVPWVQNVVLTVKYFAMAALLTFAGGINNIQTLHLLHRNRVATKLNVEAVAQQGGVAHPAQREQQEQELKTNHVPPVAEITEWYENERKSVFGTYSKHNLRFYDRPHVSAEDGGHVVIPDFLLYHSDVVVNKDTDENGWVYAKNWNSAWSKETHAFAFVRRRKWVVTGRSAGNVNRGAQGSMARVLTLSPMKRYAVAPEMSRGSSTKADERDIQPHDLIHIKDRAHSKPRVLVYKKGTKALEIDQYHVKNPSESGATSVDHSPTNRGYTSTATGTNRCGGAESTAPPQNEHDASRNKRHSSGSRGGRFRALVALKRGIYHFKRSPQNISDASPSHGSRSKPQQYGESKCRFNFLKLKKRTKRDNNVEDTADLDSDREIIPFAEHTVSPREAAAISFAEPLPVAFDRPEVNVQAESVEEWLTDCEEEETEPTPPRRSWLQNIFTFALTLLPCVVLDMFKVFFTVAWIFISCSFSRQHRITWQDDDTVLEGKIRPAAHAAPGGGMPFGCVLTTHAGKYAFHIRRPRKGCFMGNTKLRIYNAAKGHQCRLQPFSKYRQIARSNVIFLHTRQCQLVQAEHDPEDDDFEIFSMLSEDEVQAPDDTPTRMISAAVQESEESDAEETSSESNTSEGMVYQFSLETDGGEIDLSAIRVESKDSQDFDSARAEPATTPQEQHNRRGRLYSYFKSIYVNKIRKRQPEFSCDPELEADEPKELSDYDELESDEEMETEHKITMLGMLRKARDQIVLGNYYLNLFAMRYEKFLNMFSWRHPRVTQLIILMCASLAIGNYFVGVSTMLLVYVLCYFKSGFVAGTWERNIRLAVERHIDSCLDDLDIHRPLWDLNSRQVAALTQAIHGFSQVEVPSTLIRESATRRDIAQAVTAKIIEQKLCMNWERRGWFRNLFRHSPTHLDR</sequence>
<dbReference type="RefSeq" id="XP_012767170.1">
    <property type="nucleotide sequence ID" value="XM_012911716.1"/>
</dbReference>
<feature type="region of interest" description="Disordered" evidence="1">
    <location>
        <begin position="1093"/>
        <end position="1114"/>
    </location>
</feature>
<feature type="transmembrane region" description="Helical" evidence="2">
    <location>
        <begin position="1211"/>
        <end position="1238"/>
    </location>
</feature>
<feature type="region of interest" description="Disordered" evidence="1">
    <location>
        <begin position="1378"/>
        <end position="1399"/>
    </location>
</feature>
<feature type="region of interest" description="Disordered" evidence="1">
    <location>
        <begin position="1468"/>
        <end position="1489"/>
    </location>
</feature>
<evidence type="ECO:0000256" key="1">
    <source>
        <dbReference type="SAM" id="MobiDB-lite"/>
    </source>
</evidence>
<feature type="transmembrane region" description="Helical" evidence="2">
    <location>
        <begin position="1541"/>
        <end position="1559"/>
    </location>
</feature>